<evidence type="ECO:0000313" key="3">
    <source>
        <dbReference type="Proteomes" id="UP001589575"/>
    </source>
</evidence>
<feature type="region of interest" description="Disordered" evidence="1">
    <location>
        <begin position="1"/>
        <end position="108"/>
    </location>
</feature>
<gene>
    <name evidence="2" type="ORF">ACFFX0_06000</name>
</gene>
<dbReference type="Proteomes" id="UP001589575">
    <property type="component" value="Unassembled WGS sequence"/>
</dbReference>
<feature type="compositionally biased region" description="Gly residues" evidence="1">
    <location>
        <begin position="34"/>
        <end position="46"/>
    </location>
</feature>
<accession>A0ABV5FVS4</accession>
<comment type="caution">
    <text evidence="2">The sequence shown here is derived from an EMBL/GenBank/DDBJ whole genome shotgun (WGS) entry which is preliminary data.</text>
</comment>
<evidence type="ECO:0000256" key="1">
    <source>
        <dbReference type="SAM" id="MobiDB-lite"/>
    </source>
</evidence>
<sequence length="251" mass="26171">MVGPAWLDAGWGSGHHPRRGSDGRPVPGCPRAGPGAGSVGPGGGEGSRAFRRPDRHGSGGRRGCRLQFPGAGRDDWTRHGPGRRCGGLPGGGSHRGAQVPGPPARGGVQPAGLARLRRGCPPAGAVGGAGPAFRGLAPGDRRHRRDRTGRCLDGHCPGRTDHQSLSHGDGQRGHRGRIPHAHRGTIHRPPAADHGGLEGERDPSLTCRTPGPEGQVIRGQRRRPTGEPVGRRQRCVAWVRSSPATTRRSGC</sequence>
<evidence type="ECO:0000313" key="2">
    <source>
        <dbReference type="EMBL" id="MFB9070770.1"/>
    </source>
</evidence>
<name>A0ABV5FVS4_9MICC</name>
<reference evidence="2 3" key="1">
    <citation type="submission" date="2024-09" db="EMBL/GenBank/DDBJ databases">
        <authorList>
            <person name="Sun Q."/>
            <person name="Mori K."/>
        </authorList>
    </citation>
    <scope>NUCLEOTIDE SEQUENCE [LARGE SCALE GENOMIC DNA]</scope>
    <source>
        <strain evidence="2 3">CCM 7609</strain>
    </source>
</reference>
<feature type="compositionally biased region" description="Basic residues" evidence="1">
    <location>
        <begin position="173"/>
        <end position="186"/>
    </location>
</feature>
<keyword evidence="3" id="KW-1185">Reference proteome</keyword>
<feature type="compositionally biased region" description="Gly residues" evidence="1">
    <location>
        <begin position="83"/>
        <end position="94"/>
    </location>
</feature>
<organism evidence="2 3">
    <name type="scientific">Citricoccus parietis</name>
    <dbReference type="NCBI Taxonomy" id="592307"/>
    <lineage>
        <taxon>Bacteria</taxon>
        <taxon>Bacillati</taxon>
        <taxon>Actinomycetota</taxon>
        <taxon>Actinomycetes</taxon>
        <taxon>Micrococcales</taxon>
        <taxon>Micrococcaceae</taxon>
        <taxon>Citricoccus</taxon>
    </lineage>
</organism>
<feature type="compositionally biased region" description="Basic and acidic residues" evidence="1">
    <location>
        <begin position="148"/>
        <end position="172"/>
    </location>
</feature>
<proteinExistence type="predicted"/>
<feature type="region of interest" description="Disordered" evidence="1">
    <location>
        <begin position="124"/>
        <end position="233"/>
    </location>
</feature>
<dbReference type="EMBL" id="JBHMFI010000001">
    <property type="protein sequence ID" value="MFB9070770.1"/>
    <property type="molecule type" value="Genomic_DNA"/>
</dbReference>
<protein>
    <submittedName>
        <fullName evidence="2">Uncharacterized protein</fullName>
    </submittedName>
</protein>